<dbReference type="RefSeq" id="WP_157729049.1">
    <property type="nucleotide sequence ID" value="NZ_CP022416.1"/>
</dbReference>
<accession>A0A221K6K1</accession>
<dbReference type="Proteomes" id="UP000199754">
    <property type="component" value="Plasmid pSMR1-1"/>
</dbReference>
<keyword evidence="1" id="KW-0614">Plasmid</keyword>
<gene>
    <name evidence="1" type="ORF">SULPSESMR1_04797</name>
</gene>
<dbReference type="KEGG" id="spse:SULPSESMR1_04797"/>
<reference evidence="1 2" key="1">
    <citation type="submission" date="2017-07" db="EMBL/GenBank/DDBJ databases">
        <title>Genome Sequence of Sulfitobacter pseudonitzschiae Strain SMR1 Isolated from a culture of the Diatom Skeletonema marinoi.</title>
        <authorList>
            <person name="Topel M."/>
            <person name="Pinder M.I.M."/>
            <person name="Johansson O.N."/>
            <person name="Kourtchenko O."/>
            <person name="Godhe A."/>
            <person name="Clarke A.K."/>
        </authorList>
    </citation>
    <scope>NUCLEOTIDE SEQUENCE [LARGE SCALE GENOMIC DNA]</scope>
    <source>
        <strain evidence="1 2">SMR1</strain>
        <plasmid evidence="1 2">pSMR1-1</plasmid>
    </source>
</reference>
<dbReference type="SUPFAM" id="SSF81901">
    <property type="entry name" value="HCP-like"/>
    <property type="match status" value="1"/>
</dbReference>
<evidence type="ECO:0000313" key="2">
    <source>
        <dbReference type="Proteomes" id="UP000199754"/>
    </source>
</evidence>
<dbReference type="EMBL" id="CP022416">
    <property type="protein sequence ID" value="ASM74493.1"/>
    <property type="molecule type" value="Genomic_DNA"/>
</dbReference>
<organism evidence="1 2">
    <name type="scientific">Pseudosulfitobacter pseudonitzschiae</name>
    <dbReference type="NCBI Taxonomy" id="1402135"/>
    <lineage>
        <taxon>Bacteria</taxon>
        <taxon>Pseudomonadati</taxon>
        <taxon>Pseudomonadota</taxon>
        <taxon>Alphaproteobacteria</taxon>
        <taxon>Rhodobacterales</taxon>
        <taxon>Roseobacteraceae</taxon>
        <taxon>Pseudosulfitobacter</taxon>
    </lineage>
</organism>
<dbReference type="InterPro" id="IPR006597">
    <property type="entry name" value="Sel1-like"/>
</dbReference>
<dbReference type="Pfam" id="PF08238">
    <property type="entry name" value="Sel1"/>
    <property type="match status" value="3"/>
</dbReference>
<sequence>MAKEWKDALGGLGCEGIYELSTPSHETIWLVASTFSGVSLVEMGKNAGFEDLTEFITTGTSIDQVRDKDSVLERLLAGTPQSTQNLRNEVAAHGARLCPVLSYVISAGYQETGRLQITERDYWQPHSELAQSVLVLRGCAELGVDGFFGPSSRSVWNTTGLPLTAGVLPTPGDTVRLAASPQACGFTGSLVETVAVMGQCRQGRGGPVHSARLGAELGALVLASSGQPLQRVQRVFDHCEPQYAWNLGLTAEAIAAMTEGLQFPSDKYADLAAVADQIIDLMKVDEPWHEADARDLFGGAGRLLWERHGVSTLGRFGLLLLEKSGLPAGNGLMDNLRTSTLSADEIAYFLSAYAGSTLQLQNQMITSRPWDESGHDRLRTAGFLKLDVFLPLEEVHYFLQFAGEMEASALLQQEALRGEYPQLNYAFAALVLEGFTPDGRNDELARRHLRAAAQNGHAPSQLRLAMMLKYGQGGDRDPEGAQTLLRQAAQGEEPSAQLLLAEGFEQGDPDAVAWAQAETLYRDAINALPPETAADVIRTKLIAGGPFWQTDGPGQRLLEDWALAAVARADDTEEMTERRRNWRVFAGRMGDHFADTKSGMLLDLARAAQWWRLAGTDGSWKYAPVQDKLLALLLT</sequence>
<keyword evidence="2" id="KW-1185">Reference proteome</keyword>
<geneLocation type="plasmid" evidence="1 2">
    <name>pSMR1-1</name>
</geneLocation>
<protein>
    <recommendedName>
        <fullName evidence="3">Sel1 repeat protein</fullName>
    </recommendedName>
</protein>
<name>A0A221K6K1_9RHOB</name>
<evidence type="ECO:0008006" key="3">
    <source>
        <dbReference type="Google" id="ProtNLM"/>
    </source>
</evidence>
<dbReference type="Gene3D" id="1.25.40.10">
    <property type="entry name" value="Tetratricopeptide repeat domain"/>
    <property type="match status" value="1"/>
</dbReference>
<proteinExistence type="predicted"/>
<dbReference type="AlphaFoldDB" id="A0A221K6K1"/>
<evidence type="ECO:0000313" key="1">
    <source>
        <dbReference type="EMBL" id="ASM74493.1"/>
    </source>
</evidence>
<dbReference type="InterPro" id="IPR011990">
    <property type="entry name" value="TPR-like_helical_dom_sf"/>
</dbReference>
<dbReference type="SMART" id="SM00671">
    <property type="entry name" value="SEL1"/>
    <property type="match status" value="2"/>
</dbReference>